<accession>A0ABR8KX67</accession>
<dbReference type="EC" id="2.7.13.3" evidence="2"/>
<evidence type="ECO:0000256" key="8">
    <source>
        <dbReference type="ARBA" id="ARBA00023012"/>
    </source>
</evidence>
<feature type="domain" description="Signal transduction histidine kinase subgroup 3 dimerisation and phosphoacceptor" evidence="11">
    <location>
        <begin position="194"/>
        <end position="257"/>
    </location>
</feature>
<feature type="transmembrane region" description="Helical" evidence="9">
    <location>
        <begin position="127"/>
        <end position="146"/>
    </location>
</feature>
<feature type="domain" description="Histidine kinase/HSP90-like ATPase" evidence="10">
    <location>
        <begin position="304"/>
        <end position="393"/>
    </location>
</feature>
<evidence type="ECO:0000256" key="7">
    <source>
        <dbReference type="ARBA" id="ARBA00022840"/>
    </source>
</evidence>
<dbReference type="Gene3D" id="3.30.565.10">
    <property type="entry name" value="Histidine kinase-like ATPase, C-terminal domain"/>
    <property type="match status" value="1"/>
</dbReference>
<dbReference type="Pfam" id="PF02518">
    <property type="entry name" value="HATPase_c"/>
    <property type="match status" value="1"/>
</dbReference>
<feature type="transmembrane region" description="Helical" evidence="9">
    <location>
        <begin position="101"/>
        <end position="120"/>
    </location>
</feature>
<evidence type="ECO:0000259" key="11">
    <source>
        <dbReference type="Pfam" id="PF07730"/>
    </source>
</evidence>
<dbReference type="InterPro" id="IPR050482">
    <property type="entry name" value="Sensor_HK_TwoCompSys"/>
</dbReference>
<keyword evidence="13" id="KW-1185">Reference proteome</keyword>
<evidence type="ECO:0000259" key="10">
    <source>
        <dbReference type="Pfam" id="PF02518"/>
    </source>
</evidence>
<keyword evidence="8" id="KW-0902">Two-component regulatory system</keyword>
<dbReference type="InterPro" id="IPR003594">
    <property type="entry name" value="HATPase_dom"/>
</dbReference>
<comment type="caution">
    <text evidence="12">The sequence shown here is derived from an EMBL/GenBank/DDBJ whole genome shotgun (WGS) entry which is preliminary data.</text>
</comment>
<gene>
    <name evidence="12" type="ORF">IEQ31_02210</name>
</gene>
<dbReference type="GO" id="GO:0016301">
    <property type="term" value="F:kinase activity"/>
    <property type="evidence" value="ECO:0007669"/>
    <property type="project" value="UniProtKB-KW"/>
</dbReference>
<feature type="transmembrane region" description="Helical" evidence="9">
    <location>
        <begin position="152"/>
        <end position="174"/>
    </location>
</feature>
<dbReference type="CDD" id="cd16917">
    <property type="entry name" value="HATPase_UhpB-NarQ-NarX-like"/>
    <property type="match status" value="1"/>
</dbReference>
<comment type="catalytic activity">
    <reaction evidence="1">
        <text>ATP + protein L-histidine = ADP + protein N-phospho-L-histidine.</text>
        <dbReference type="EC" id="2.7.13.3"/>
    </reaction>
</comment>
<evidence type="ECO:0000313" key="13">
    <source>
        <dbReference type="Proteomes" id="UP000653231"/>
    </source>
</evidence>
<keyword evidence="9" id="KW-1133">Transmembrane helix</keyword>
<dbReference type="EMBL" id="JACXRZ010000002">
    <property type="protein sequence ID" value="MBD3142007.1"/>
    <property type="molecule type" value="Genomic_DNA"/>
</dbReference>
<dbReference type="InterPro" id="IPR011712">
    <property type="entry name" value="Sig_transdc_His_kin_sub3_dim/P"/>
</dbReference>
<sequence length="397" mass="42230">MSVNVVSPAARRLRSVARWWRSRSQVTRDRELAVVLTALAFVPALSLVSSTFGDLPLRQGDALAVLLTLGETLPLALRTRLPAVCLAAVGLSFAIHELFGYPRTFASIGLCFALYAAGAYSDRGRRLLPVLASAAYVAFSITLHLLGSPERFLDYLLFFIALAAVWTVGAYVRGRRAEEAERRRLGALAATAAERSRIARELHDVVTHHVTAMVVQADAAQFLTGSPDRVTDGLTAISGTGRLALAELRYLLGVLEATGESTPQRPSPVLGTIEDLVTQTRLGGQPVELVEEGERPALTVGARLAAYRVVQESLTNAVKHATGHRTEVRVCYTPDRIDIDVTTAGPPAELGGAPARGGRGLNGLRERVSMVGGELVAAARPGGGFSVQARIPAGDDS</sequence>
<dbReference type="InterPro" id="IPR036890">
    <property type="entry name" value="HATPase_C_sf"/>
</dbReference>
<proteinExistence type="predicted"/>
<evidence type="ECO:0000256" key="6">
    <source>
        <dbReference type="ARBA" id="ARBA00022777"/>
    </source>
</evidence>
<evidence type="ECO:0000256" key="5">
    <source>
        <dbReference type="ARBA" id="ARBA00022741"/>
    </source>
</evidence>
<dbReference type="PANTHER" id="PTHR24421:SF10">
    <property type="entry name" value="NITRATE_NITRITE SENSOR PROTEIN NARQ"/>
    <property type="match status" value="1"/>
</dbReference>
<keyword evidence="9" id="KW-0812">Transmembrane</keyword>
<keyword evidence="9" id="KW-0472">Membrane</keyword>
<evidence type="ECO:0000256" key="1">
    <source>
        <dbReference type="ARBA" id="ARBA00000085"/>
    </source>
</evidence>
<dbReference type="PANTHER" id="PTHR24421">
    <property type="entry name" value="NITRATE/NITRITE SENSOR PROTEIN NARX-RELATED"/>
    <property type="match status" value="1"/>
</dbReference>
<evidence type="ECO:0000313" key="12">
    <source>
        <dbReference type="EMBL" id="MBD3142007.1"/>
    </source>
</evidence>
<dbReference type="Pfam" id="PF07730">
    <property type="entry name" value="HisKA_3"/>
    <property type="match status" value="1"/>
</dbReference>
<dbReference type="Proteomes" id="UP000653231">
    <property type="component" value="Unassembled WGS sequence"/>
</dbReference>
<keyword evidence="3" id="KW-0597">Phosphoprotein</keyword>
<name>A0ABR8KX67_9ACTN</name>
<feature type="transmembrane region" description="Helical" evidence="9">
    <location>
        <begin position="32"/>
        <end position="55"/>
    </location>
</feature>
<reference evidence="12 13" key="1">
    <citation type="submission" date="2020-09" db="EMBL/GenBank/DDBJ databases">
        <title>Actinomycete isolated from the Camponotus japonicus Mayr.</title>
        <authorList>
            <person name="Gong X."/>
        </authorList>
    </citation>
    <scope>NUCLEOTIDE SEQUENCE [LARGE SCALE GENOMIC DNA]</scope>
    <source>
        <strain evidence="12 13">2C-HV3</strain>
    </source>
</reference>
<evidence type="ECO:0000256" key="2">
    <source>
        <dbReference type="ARBA" id="ARBA00012438"/>
    </source>
</evidence>
<keyword evidence="7" id="KW-0067">ATP-binding</keyword>
<keyword evidence="6 12" id="KW-0418">Kinase</keyword>
<keyword evidence="4" id="KW-0808">Transferase</keyword>
<dbReference type="Gene3D" id="1.20.5.1930">
    <property type="match status" value="1"/>
</dbReference>
<evidence type="ECO:0000256" key="4">
    <source>
        <dbReference type="ARBA" id="ARBA00022679"/>
    </source>
</evidence>
<protein>
    <recommendedName>
        <fullName evidence="2">histidine kinase</fullName>
        <ecNumber evidence="2">2.7.13.3</ecNumber>
    </recommendedName>
</protein>
<evidence type="ECO:0000256" key="9">
    <source>
        <dbReference type="SAM" id="Phobius"/>
    </source>
</evidence>
<keyword evidence="5" id="KW-0547">Nucleotide-binding</keyword>
<dbReference type="SUPFAM" id="SSF55874">
    <property type="entry name" value="ATPase domain of HSP90 chaperone/DNA topoisomerase II/histidine kinase"/>
    <property type="match status" value="1"/>
</dbReference>
<organism evidence="12 13">
    <name type="scientific">Microbispora bryophytorum subsp. camponoti</name>
    <dbReference type="NCBI Taxonomy" id="1677852"/>
    <lineage>
        <taxon>Bacteria</taxon>
        <taxon>Bacillati</taxon>
        <taxon>Actinomycetota</taxon>
        <taxon>Actinomycetes</taxon>
        <taxon>Streptosporangiales</taxon>
        <taxon>Streptosporangiaceae</taxon>
        <taxon>Microbispora</taxon>
    </lineage>
</organism>
<evidence type="ECO:0000256" key="3">
    <source>
        <dbReference type="ARBA" id="ARBA00022553"/>
    </source>
</evidence>